<feature type="domain" description="Autochaperone" evidence="6">
    <location>
        <begin position="362"/>
        <end position="463"/>
    </location>
</feature>
<evidence type="ECO:0000256" key="3">
    <source>
        <dbReference type="SAM" id="Phobius"/>
    </source>
</evidence>
<dbReference type="Proteomes" id="UP001058290">
    <property type="component" value="Chromosome"/>
</dbReference>
<organism evidence="7 8">
    <name type="scientific">Comamonas squillarum</name>
    <dbReference type="NCBI Taxonomy" id="2977320"/>
    <lineage>
        <taxon>Bacteria</taxon>
        <taxon>Pseudomonadati</taxon>
        <taxon>Pseudomonadota</taxon>
        <taxon>Betaproteobacteria</taxon>
        <taxon>Burkholderiales</taxon>
        <taxon>Comamonadaceae</taxon>
        <taxon>Comamonas</taxon>
    </lineage>
</organism>
<evidence type="ECO:0000256" key="2">
    <source>
        <dbReference type="SAM" id="MobiDB-lite"/>
    </source>
</evidence>
<keyword evidence="1 4" id="KW-0732">Signal</keyword>
<feature type="domain" description="IPTL-CTERM protein sorting" evidence="5">
    <location>
        <begin position="496"/>
        <end position="523"/>
    </location>
</feature>
<evidence type="ECO:0000256" key="1">
    <source>
        <dbReference type="ARBA" id="ARBA00022729"/>
    </source>
</evidence>
<dbReference type="Pfam" id="PF12951">
    <property type="entry name" value="PATR"/>
    <property type="match status" value="1"/>
</dbReference>
<feature type="transmembrane region" description="Helical" evidence="3">
    <location>
        <begin position="498"/>
        <end position="518"/>
    </location>
</feature>
<dbReference type="InterPro" id="IPR006315">
    <property type="entry name" value="OM_autotransptr_brl_dom"/>
</dbReference>
<sequence length="525" mass="52837">MTKKQYTSSAQHTPLLSALLVGASLLGGLLPAGAQAQSVHFSGDASPLGDMGASHRATDVTVGHSGTSALAILAGGQLESDSGMVSAQAGSAGTVRVEGAQSSWTVAGDLLLGQAGSATLQVRNGGRVSSLQTLESATLPGSSALIDVEGANSTLRGEECLFAGEGMSAVQIRDGGLLDCEVNALLYFGSLSLRGSGSEWRVGTHLEIGTFAGQADTALTIGEGAAVNVRDILWLSSPAPGAAGRAALTIEGSARPGVLSVNTLVLGNADASVLNLYHSDTSGQYQLGPDIYGTGQVQVNGSGTTVLTGNNSYQGSTRINAGVLRAGGANSLSPASDFVVVSGGTLDTSSYSPTVQSLNNGGRVTLAAGGTRSVLTVMRNYTGHGGVVEMHTALGADASPSAQLVVRGDTSGDSILHINNLGGAGAATTGDGIMVVQVAGASNGTFRLPAPGYMEAGGWRYMLAKVGKHWYLQSDQQAETAGPDPDQTPKPTTAPTPVPTLGALGMAVMATLMAAVGLRRHRRTL</sequence>
<dbReference type="NCBIfam" id="TIGR01414">
    <property type="entry name" value="autotrans_barl"/>
    <property type="match status" value="1"/>
</dbReference>
<accession>A0ABY6A4D2</accession>
<dbReference type="NCBIfam" id="TIGR02601">
    <property type="entry name" value="autotrns_rpt"/>
    <property type="match status" value="1"/>
</dbReference>
<dbReference type="InterPro" id="IPR013425">
    <property type="entry name" value="Autotrns_rpt"/>
</dbReference>
<dbReference type="InterPro" id="IPR030895">
    <property type="entry name" value="T5SS_PEPC_rpt"/>
</dbReference>
<evidence type="ECO:0000256" key="4">
    <source>
        <dbReference type="SAM" id="SignalP"/>
    </source>
</evidence>
<dbReference type="EMBL" id="CP104377">
    <property type="protein sequence ID" value="UXC19910.1"/>
    <property type="molecule type" value="Genomic_DNA"/>
</dbReference>
<dbReference type="NCBIfam" id="TIGR04393">
    <property type="entry name" value="rpt_T5SS_PEPC"/>
    <property type="match status" value="1"/>
</dbReference>
<evidence type="ECO:0000259" key="6">
    <source>
        <dbReference type="Pfam" id="PF18883"/>
    </source>
</evidence>
<dbReference type="Pfam" id="PF18883">
    <property type="entry name" value="AC_1"/>
    <property type="match status" value="1"/>
</dbReference>
<dbReference type="InterPro" id="IPR043990">
    <property type="entry name" value="AC_1"/>
</dbReference>
<dbReference type="PANTHER" id="PTHR35037:SF3">
    <property type="entry name" value="C-TERMINAL REGION OF AIDA-LIKE PROTEIN"/>
    <property type="match status" value="1"/>
</dbReference>
<keyword evidence="3" id="KW-1133">Transmembrane helix</keyword>
<evidence type="ECO:0000313" key="7">
    <source>
        <dbReference type="EMBL" id="UXC19910.1"/>
    </source>
</evidence>
<feature type="signal peptide" evidence="4">
    <location>
        <begin position="1"/>
        <end position="36"/>
    </location>
</feature>
<name>A0ABY6A4D2_9BURK</name>
<dbReference type="Pfam" id="PF18203">
    <property type="entry name" value="IPTL-CTERM"/>
    <property type="match status" value="1"/>
</dbReference>
<gene>
    <name evidence="7" type="ORF">N4T19_07355</name>
</gene>
<proteinExistence type="predicted"/>
<feature type="compositionally biased region" description="Pro residues" evidence="2">
    <location>
        <begin position="486"/>
        <end position="498"/>
    </location>
</feature>
<dbReference type="InterPro" id="IPR012332">
    <property type="entry name" value="Autotransporter_pectin_lyase_C"/>
</dbReference>
<dbReference type="CDD" id="cd01344">
    <property type="entry name" value="PL2_Passenger_AT"/>
    <property type="match status" value="1"/>
</dbReference>
<dbReference type="InterPro" id="IPR011050">
    <property type="entry name" value="Pectin_lyase_fold/virulence"/>
</dbReference>
<keyword evidence="3" id="KW-0472">Membrane</keyword>
<dbReference type="Gene3D" id="2.160.20.20">
    <property type="match status" value="1"/>
</dbReference>
<feature type="region of interest" description="Disordered" evidence="2">
    <location>
        <begin position="477"/>
        <end position="499"/>
    </location>
</feature>
<dbReference type="SUPFAM" id="SSF51126">
    <property type="entry name" value="Pectin lyase-like"/>
    <property type="match status" value="1"/>
</dbReference>
<keyword evidence="8" id="KW-1185">Reference proteome</keyword>
<protein>
    <submittedName>
        <fullName evidence="7">IPTL-CTERM sorting domain-containing protein</fullName>
    </submittedName>
</protein>
<feature type="chain" id="PRO_5047509020" evidence="4">
    <location>
        <begin position="37"/>
        <end position="525"/>
    </location>
</feature>
<evidence type="ECO:0000259" key="5">
    <source>
        <dbReference type="Pfam" id="PF18203"/>
    </source>
</evidence>
<evidence type="ECO:0000313" key="8">
    <source>
        <dbReference type="Proteomes" id="UP001058290"/>
    </source>
</evidence>
<reference evidence="7" key="1">
    <citation type="submission" date="2022-09" db="EMBL/GenBank/DDBJ databases">
        <title>Bacterial diversity in gut of crayfish and pufferfish.</title>
        <authorList>
            <person name="Huang Y."/>
        </authorList>
    </citation>
    <scope>NUCLEOTIDE SEQUENCE</scope>
    <source>
        <strain evidence="7">PR12</strain>
    </source>
</reference>
<dbReference type="RefSeq" id="WP_260719772.1">
    <property type="nucleotide sequence ID" value="NZ_CP104377.1"/>
</dbReference>
<dbReference type="InterPro" id="IPR026442">
    <property type="entry name" value="IPTL_CTERM"/>
</dbReference>
<dbReference type="InterPro" id="IPR051551">
    <property type="entry name" value="Autotransporter_adhesion"/>
</dbReference>
<keyword evidence="3" id="KW-0812">Transmembrane</keyword>
<dbReference type="PANTHER" id="PTHR35037">
    <property type="entry name" value="C-TERMINAL REGION OF AIDA-LIKE PROTEIN"/>
    <property type="match status" value="1"/>
</dbReference>
<dbReference type="NCBIfam" id="TIGR04174">
    <property type="entry name" value="IPTL_CTERM"/>
    <property type="match status" value="1"/>
</dbReference>